<comment type="subcellular location">
    <subcellularLocation>
        <location evidence="1">Membrane</location>
        <topology evidence="1">Multi-pass membrane protein</topology>
    </subcellularLocation>
</comment>
<evidence type="ECO:0000256" key="1">
    <source>
        <dbReference type="ARBA" id="ARBA00004141"/>
    </source>
</evidence>
<evidence type="ECO:0000313" key="8">
    <source>
        <dbReference type="EnsemblProtists" id="EOD20295"/>
    </source>
</evidence>
<evidence type="ECO:0000256" key="6">
    <source>
        <dbReference type="SAM" id="Phobius"/>
    </source>
</evidence>
<reference evidence="9" key="1">
    <citation type="journal article" date="2013" name="Nature">
        <title>Pan genome of the phytoplankton Emiliania underpins its global distribution.</title>
        <authorList>
            <person name="Read B.A."/>
            <person name="Kegel J."/>
            <person name="Klute M.J."/>
            <person name="Kuo A."/>
            <person name="Lefebvre S.C."/>
            <person name="Maumus F."/>
            <person name="Mayer C."/>
            <person name="Miller J."/>
            <person name="Monier A."/>
            <person name="Salamov A."/>
            <person name="Young J."/>
            <person name="Aguilar M."/>
            <person name="Claverie J.M."/>
            <person name="Frickenhaus S."/>
            <person name="Gonzalez K."/>
            <person name="Herman E.K."/>
            <person name="Lin Y.C."/>
            <person name="Napier J."/>
            <person name="Ogata H."/>
            <person name="Sarno A.F."/>
            <person name="Shmutz J."/>
            <person name="Schroeder D."/>
            <person name="de Vargas C."/>
            <person name="Verret F."/>
            <person name="von Dassow P."/>
            <person name="Valentin K."/>
            <person name="Van de Peer Y."/>
            <person name="Wheeler G."/>
            <person name="Dacks J.B."/>
            <person name="Delwiche C.F."/>
            <person name="Dyhrman S.T."/>
            <person name="Glockner G."/>
            <person name="John U."/>
            <person name="Richards T."/>
            <person name="Worden A.Z."/>
            <person name="Zhang X."/>
            <person name="Grigoriev I.V."/>
            <person name="Allen A.E."/>
            <person name="Bidle K."/>
            <person name="Borodovsky M."/>
            <person name="Bowler C."/>
            <person name="Brownlee C."/>
            <person name="Cock J.M."/>
            <person name="Elias M."/>
            <person name="Gladyshev V.N."/>
            <person name="Groth M."/>
            <person name="Guda C."/>
            <person name="Hadaegh A."/>
            <person name="Iglesias-Rodriguez M.D."/>
            <person name="Jenkins J."/>
            <person name="Jones B.M."/>
            <person name="Lawson T."/>
            <person name="Leese F."/>
            <person name="Lindquist E."/>
            <person name="Lobanov A."/>
            <person name="Lomsadze A."/>
            <person name="Malik S.B."/>
            <person name="Marsh M.E."/>
            <person name="Mackinder L."/>
            <person name="Mock T."/>
            <person name="Mueller-Roeber B."/>
            <person name="Pagarete A."/>
            <person name="Parker M."/>
            <person name="Probert I."/>
            <person name="Quesneville H."/>
            <person name="Raines C."/>
            <person name="Rensing S.A."/>
            <person name="Riano-Pachon D.M."/>
            <person name="Richier S."/>
            <person name="Rokitta S."/>
            <person name="Shiraiwa Y."/>
            <person name="Soanes D.M."/>
            <person name="van der Giezen M."/>
            <person name="Wahlund T.M."/>
            <person name="Williams B."/>
            <person name="Wilson W."/>
            <person name="Wolfe G."/>
            <person name="Wurch L.L."/>
        </authorList>
    </citation>
    <scope>NUCLEOTIDE SEQUENCE</scope>
</reference>
<dbReference type="Pfam" id="PF04142">
    <property type="entry name" value="Nuc_sug_transp"/>
    <property type="match status" value="1"/>
</dbReference>
<feature type="chain" id="PRO_5044239371" description="Nucleotide-sugar transporter" evidence="7">
    <location>
        <begin position="21"/>
        <end position="303"/>
    </location>
</feature>
<feature type="transmembrane region" description="Helical" evidence="6">
    <location>
        <begin position="110"/>
        <end position="129"/>
    </location>
</feature>
<feature type="signal peptide" evidence="7">
    <location>
        <begin position="1"/>
        <end position="20"/>
    </location>
</feature>
<dbReference type="GeneID" id="17265834"/>
<feature type="transmembrane region" description="Helical" evidence="6">
    <location>
        <begin position="267"/>
        <end position="297"/>
    </location>
</feature>
<feature type="transmembrane region" description="Helical" evidence="6">
    <location>
        <begin position="43"/>
        <end position="61"/>
    </location>
</feature>
<name>A0A0D3J9W0_EMIH1</name>
<feature type="transmembrane region" description="Helical" evidence="6">
    <location>
        <begin position="235"/>
        <end position="255"/>
    </location>
</feature>
<evidence type="ECO:0000256" key="7">
    <source>
        <dbReference type="SAM" id="SignalP"/>
    </source>
</evidence>
<keyword evidence="2 6" id="KW-0812">Transmembrane</keyword>
<keyword evidence="9" id="KW-1185">Reference proteome</keyword>
<dbReference type="STRING" id="2903.R1E0E8"/>
<dbReference type="PaxDb" id="2903-EOD20295"/>
<evidence type="ECO:0000256" key="4">
    <source>
        <dbReference type="ARBA" id="ARBA00023136"/>
    </source>
</evidence>
<dbReference type="eggNOG" id="KOG2234">
    <property type="taxonomic scope" value="Eukaryota"/>
</dbReference>
<evidence type="ECO:0000313" key="9">
    <source>
        <dbReference type="Proteomes" id="UP000013827"/>
    </source>
</evidence>
<proteinExistence type="predicted"/>
<keyword evidence="7" id="KW-0732">Signal</keyword>
<dbReference type="GO" id="GO:0015165">
    <property type="term" value="F:pyrimidine nucleotide-sugar transmembrane transporter activity"/>
    <property type="evidence" value="ECO:0007669"/>
    <property type="project" value="InterPro"/>
</dbReference>
<feature type="region of interest" description="Disordered" evidence="5">
    <location>
        <begin position="151"/>
        <end position="177"/>
    </location>
</feature>
<dbReference type="OMA" id="KECQASS"/>
<feature type="transmembrane region" description="Helical" evidence="6">
    <location>
        <begin position="209"/>
        <end position="229"/>
    </location>
</feature>
<dbReference type="PANTHER" id="PTHR10231">
    <property type="entry name" value="NUCLEOTIDE-SUGAR TRANSMEMBRANE TRANSPORTER"/>
    <property type="match status" value="1"/>
</dbReference>
<sequence length="303" mass="32015">MASAVTSALACVALTVLATSQSLLVEAAKARGGGKIPYDTSAAVLLTEALKLGIALCTWLWQRKSLNYTGLESFQLVSWPTAAYAVPATFFIVQNNLVFLALSLLDPPTFQLWACFKIIPVGVLARLMLGQRRSSVQWVSLLLLSLGMGVTTTKQDSGAGTKATTENNPTDSQSGKSNGCLSALSSVLNEWLIKVQDPRAPLMFKNMQIYSWGVLTAAAYSHTLFTAPLGGLVRGLIVLNNAAVGLCVSAVLKYADNLTKGFSTSASVLLASVASSVAFGFVPSRAFLLGAAFAFYLHPAPPF</sequence>
<keyword evidence="3 6" id="KW-1133">Transmembrane helix</keyword>
<protein>
    <recommendedName>
        <fullName evidence="10">Nucleotide-sugar transporter</fullName>
    </recommendedName>
</protein>
<keyword evidence="4 6" id="KW-0472">Membrane</keyword>
<dbReference type="KEGG" id="ehx:EMIHUDRAFT_242180"/>
<dbReference type="EnsemblProtists" id="EOD20295">
    <property type="protein sequence ID" value="EOD20295"/>
    <property type="gene ID" value="EMIHUDRAFT_242180"/>
</dbReference>
<evidence type="ECO:0008006" key="10">
    <source>
        <dbReference type="Google" id="ProtNLM"/>
    </source>
</evidence>
<organism evidence="8 9">
    <name type="scientific">Emiliania huxleyi (strain CCMP1516)</name>
    <dbReference type="NCBI Taxonomy" id="280463"/>
    <lineage>
        <taxon>Eukaryota</taxon>
        <taxon>Haptista</taxon>
        <taxon>Haptophyta</taxon>
        <taxon>Prymnesiophyceae</taxon>
        <taxon>Isochrysidales</taxon>
        <taxon>Noelaerhabdaceae</taxon>
        <taxon>Emiliania</taxon>
    </lineage>
</organism>
<dbReference type="NCBIfam" id="TIGR00803">
    <property type="entry name" value="nst"/>
    <property type="match status" value="1"/>
</dbReference>
<dbReference type="RefSeq" id="XP_005772724.1">
    <property type="nucleotide sequence ID" value="XM_005772667.1"/>
</dbReference>
<dbReference type="Proteomes" id="UP000013827">
    <property type="component" value="Unassembled WGS sequence"/>
</dbReference>
<evidence type="ECO:0000256" key="3">
    <source>
        <dbReference type="ARBA" id="ARBA00022989"/>
    </source>
</evidence>
<evidence type="ECO:0000256" key="5">
    <source>
        <dbReference type="SAM" id="MobiDB-lite"/>
    </source>
</evidence>
<evidence type="ECO:0000256" key="2">
    <source>
        <dbReference type="ARBA" id="ARBA00022692"/>
    </source>
</evidence>
<dbReference type="GO" id="GO:0000139">
    <property type="term" value="C:Golgi membrane"/>
    <property type="evidence" value="ECO:0007669"/>
    <property type="project" value="InterPro"/>
</dbReference>
<dbReference type="HOGENOM" id="CLU_919615_0_0_1"/>
<feature type="transmembrane region" description="Helical" evidence="6">
    <location>
        <begin position="82"/>
        <end position="104"/>
    </location>
</feature>
<accession>A0A0D3J9W0</accession>
<dbReference type="InterPro" id="IPR007271">
    <property type="entry name" value="Nuc_sug_transpt"/>
</dbReference>
<reference evidence="8" key="2">
    <citation type="submission" date="2024-10" db="UniProtKB">
        <authorList>
            <consortium name="EnsemblProtists"/>
        </authorList>
    </citation>
    <scope>IDENTIFICATION</scope>
</reference>
<dbReference type="AlphaFoldDB" id="A0A0D3J9W0"/>